<feature type="domain" description="Transcription regulator PadR N-terminal" evidence="2">
    <location>
        <begin position="2"/>
        <end position="47"/>
    </location>
</feature>
<evidence type="ECO:0000259" key="2">
    <source>
        <dbReference type="Pfam" id="PF03551"/>
    </source>
</evidence>
<organism evidence="3">
    <name type="scientific">marine sediment metagenome</name>
    <dbReference type="NCBI Taxonomy" id="412755"/>
    <lineage>
        <taxon>unclassified sequences</taxon>
        <taxon>metagenomes</taxon>
        <taxon>ecological metagenomes</taxon>
    </lineage>
</organism>
<dbReference type="InterPro" id="IPR005149">
    <property type="entry name" value="Tscrpt_reg_PadR_N"/>
</dbReference>
<evidence type="ECO:0000313" key="3">
    <source>
        <dbReference type="EMBL" id="GAF72257.1"/>
    </source>
</evidence>
<dbReference type="PANTHER" id="PTHR33169">
    <property type="entry name" value="PADR-FAMILY TRANSCRIPTIONAL REGULATOR"/>
    <property type="match status" value="1"/>
</dbReference>
<feature type="compositionally biased region" description="Basic and acidic residues" evidence="1">
    <location>
        <begin position="72"/>
        <end position="89"/>
    </location>
</feature>
<proteinExistence type="predicted"/>
<sequence length="89" mass="10172">ELTEGTIYPILARLSKEQLVTSEWVESKQGPPRKYYSLTPNGEKTFKILSAEFEKLATMVANTSRKPLSQNKNKDRKSIIVKKEKDDAE</sequence>
<dbReference type="Gene3D" id="1.10.10.10">
    <property type="entry name" value="Winged helix-like DNA-binding domain superfamily/Winged helix DNA-binding domain"/>
    <property type="match status" value="1"/>
</dbReference>
<reference evidence="3" key="1">
    <citation type="journal article" date="2014" name="Front. Microbiol.">
        <title>High frequency of phylogenetically diverse reductive dehalogenase-homologous genes in deep subseafloor sedimentary metagenomes.</title>
        <authorList>
            <person name="Kawai M."/>
            <person name="Futagami T."/>
            <person name="Toyoda A."/>
            <person name="Takaki Y."/>
            <person name="Nishi S."/>
            <person name="Hori S."/>
            <person name="Arai W."/>
            <person name="Tsubouchi T."/>
            <person name="Morono Y."/>
            <person name="Uchiyama I."/>
            <person name="Ito T."/>
            <person name="Fujiyama A."/>
            <person name="Inagaki F."/>
            <person name="Takami H."/>
        </authorList>
    </citation>
    <scope>NUCLEOTIDE SEQUENCE</scope>
    <source>
        <strain evidence="3">Expedition CK06-06</strain>
    </source>
</reference>
<dbReference type="AlphaFoldDB" id="X0S8J4"/>
<name>X0S8J4_9ZZZZ</name>
<evidence type="ECO:0000256" key="1">
    <source>
        <dbReference type="SAM" id="MobiDB-lite"/>
    </source>
</evidence>
<dbReference type="EMBL" id="BARS01006688">
    <property type="protein sequence ID" value="GAF72257.1"/>
    <property type="molecule type" value="Genomic_DNA"/>
</dbReference>
<comment type="caution">
    <text evidence="3">The sequence shown here is derived from an EMBL/GenBank/DDBJ whole genome shotgun (WGS) entry which is preliminary data.</text>
</comment>
<dbReference type="Pfam" id="PF03551">
    <property type="entry name" value="PadR"/>
    <property type="match status" value="1"/>
</dbReference>
<gene>
    <name evidence="3" type="ORF">S01H1_12990</name>
</gene>
<dbReference type="InterPro" id="IPR036388">
    <property type="entry name" value="WH-like_DNA-bd_sf"/>
</dbReference>
<feature type="region of interest" description="Disordered" evidence="1">
    <location>
        <begin position="64"/>
        <end position="89"/>
    </location>
</feature>
<dbReference type="InterPro" id="IPR052509">
    <property type="entry name" value="Metal_resp_DNA-bind_regulator"/>
</dbReference>
<dbReference type="PANTHER" id="PTHR33169:SF14">
    <property type="entry name" value="TRANSCRIPTIONAL REGULATOR RV3488"/>
    <property type="match status" value="1"/>
</dbReference>
<dbReference type="InterPro" id="IPR036390">
    <property type="entry name" value="WH_DNA-bd_sf"/>
</dbReference>
<accession>X0S8J4</accession>
<feature type="non-terminal residue" evidence="3">
    <location>
        <position position="1"/>
    </location>
</feature>
<dbReference type="SUPFAM" id="SSF46785">
    <property type="entry name" value="Winged helix' DNA-binding domain"/>
    <property type="match status" value="1"/>
</dbReference>
<protein>
    <recommendedName>
        <fullName evidence="2">Transcription regulator PadR N-terminal domain-containing protein</fullName>
    </recommendedName>
</protein>